<dbReference type="AlphaFoldDB" id="A0A062V4U3"/>
<gene>
    <name evidence="1" type="ORF">HPO_17470</name>
</gene>
<evidence type="ECO:0000313" key="2">
    <source>
        <dbReference type="Proteomes" id="UP000027100"/>
    </source>
</evidence>
<accession>A0A062V4U3</accession>
<dbReference type="Proteomes" id="UP000027100">
    <property type="component" value="Unassembled WGS sequence"/>
</dbReference>
<protein>
    <submittedName>
        <fullName evidence="1">Uncharacterized protein</fullName>
    </submittedName>
</protein>
<dbReference type="PATRIC" id="fig|1280954.3.peg.3525"/>
<proteinExistence type="predicted"/>
<sequence>MENFVGAYADAANTLLGRADEADNDLPGSFGARMYQTVSRVPDIIRGIASMVEYPAVELTQEANFLKVTEAVTQAEKFTTTAINQQSAIAVEWEADIVRRENAACGFERGSPDAERILTKFCAKDAAAQLQDMAQWLKDPVKGGMYLGLLERADTYATGLDPAIIQRFRRDYVALHAPKLAYEREAKAKVHEAVIAAAGLTSRVKGALSDPRRYADIRDRKAKHTAAEAAFLAALNGGAT</sequence>
<dbReference type="RefSeq" id="WP_035601741.1">
    <property type="nucleotide sequence ID" value="NZ_ARYM01000029.1"/>
</dbReference>
<name>A0A062V4U3_9PROT</name>
<reference evidence="1 2" key="1">
    <citation type="journal article" date="2014" name="Antonie Van Leeuwenhoek">
        <title>Hyphomonas beringensis sp. nov. and Hyphomonas chukchiensis sp. nov., isolated from surface seawater of the Bering Sea and Chukchi Sea.</title>
        <authorList>
            <person name="Li C."/>
            <person name="Lai Q."/>
            <person name="Li G."/>
            <person name="Dong C."/>
            <person name="Wang J."/>
            <person name="Liao Y."/>
            <person name="Shao Z."/>
        </authorList>
    </citation>
    <scope>NUCLEOTIDE SEQUENCE [LARGE SCALE GENOMIC DNA]</scope>
    <source>
        <strain evidence="1 2">PS728</strain>
    </source>
</reference>
<evidence type="ECO:0000313" key="1">
    <source>
        <dbReference type="EMBL" id="KCZ96961.1"/>
    </source>
</evidence>
<keyword evidence="2" id="KW-1185">Reference proteome</keyword>
<comment type="caution">
    <text evidence="1">The sequence shown here is derived from an EMBL/GenBank/DDBJ whole genome shotgun (WGS) entry which is preliminary data.</text>
</comment>
<dbReference type="STRING" id="1280954.HPO_17470"/>
<dbReference type="EMBL" id="ARYM01000029">
    <property type="protein sequence ID" value="KCZ96961.1"/>
    <property type="molecule type" value="Genomic_DNA"/>
</dbReference>
<organism evidence="1 2">
    <name type="scientific">Hyphomonas polymorpha PS728</name>
    <dbReference type="NCBI Taxonomy" id="1280954"/>
    <lineage>
        <taxon>Bacteria</taxon>
        <taxon>Pseudomonadati</taxon>
        <taxon>Pseudomonadota</taxon>
        <taxon>Alphaproteobacteria</taxon>
        <taxon>Hyphomonadales</taxon>
        <taxon>Hyphomonadaceae</taxon>
        <taxon>Hyphomonas</taxon>
    </lineage>
</organism>